<evidence type="ECO:0000313" key="1">
    <source>
        <dbReference type="EMBL" id="KAF8430778.1"/>
    </source>
</evidence>
<accession>A0AAD4BH54</accession>
<sequence>MYSAVTEQPIRVDYVIFNGLIYRLAQTPTVNQATFARRSAIFLKGVKNQLNPIDYGREPTSSRSILSHRPSQQRTTLSLAIPDIFSIPWPDASFQPAPPSMTFPGDRDKDVPQLQGSQDIKKPLAAFCRCSPRIPNPLNDPQGHLSDTFHHPILSADVPHIESQPHLKGPLFLFNDFVLRNAFNDEVSSFPNTWRCDSLREEPLSHSLNEATWA</sequence>
<organism evidence="1 2">
    <name type="scientific">Boletus edulis BED1</name>
    <dbReference type="NCBI Taxonomy" id="1328754"/>
    <lineage>
        <taxon>Eukaryota</taxon>
        <taxon>Fungi</taxon>
        <taxon>Dikarya</taxon>
        <taxon>Basidiomycota</taxon>
        <taxon>Agaricomycotina</taxon>
        <taxon>Agaricomycetes</taxon>
        <taxon>Agaricomycetidae</taxon>
        <taxon>Boletales</taxon>
        <taxon>Boletineae</taxon>
        <taxon>Boletaceae</taxon>
        <taxon>Boletoideae</taxon>
        <taxon>Boletus</taxon>
    </lineage>
</organism>
<reference evidence="1" key="1">
    <citation type="submission" date="2019-10" db="EMBL/GenBank/DDBJ databases">
        <authorList>
            <consortium name="DOE Joint Genome Institute"/>
            <person name="Kuo A."/>
            <person name="Miyauchi S."/>
            <person name="Kiss E."/>
            <person name="Drula E."/>
            <person name="Kohler A."/>
            <person name="Sanchez-Garcia M."/>
            <person name="Andreopoulos B."/>
            <person name="Barry K.W."/>
            <person name="Bonito G."/>
            <person name="Buee M."/>
            <person name="Carver A."/>
            <person name="Chen C."/>
            <person name="Cichocki N."/>
            <person name="Clum A."/>
            <person name="Culley D."/>
            <person name="Crous P.W."/>
            <person name="Fauchery L."/>
            <person name="Girlanda M."/>
            <person name="Hayes R."/>
            <person name="Keri Z."/>
            <person name="LaButti K."/>
            <person name="Lipzen A."/>
            <person name="Lombard V."/>
            <person name="Magnuson J."/>
            <person name="Maillard F."/>
            <person name="Morin E."/>
            <person name="Murat C."/>
            <person name="Nolan M."/>
            <person name="Ohm R."/>
            <person name="Pangilinan J."/>
            <person name="Pereira M."/>
            <person name="Perotto S."/>
            <person name="Peter M."/>
            <person name="Riley R."/>
            <person name="Sitrit Y."/>
            <person name="Stielow B."/>
            <person name="Szollosi G."/>
            <person name="Zifcakova L."/>
            <person name="Stursova M."/>
            <person name="Spatafora J.W."/>
            <person name="Tedersoo L."/>
            <person name="Vaario L.-M."/>
            <person name="Yamada A."/>
            <person name="Yan M."/>
            <person name="Wang P."/>
            <person name="Xu J."/>
            <person name="Bruns T."/>
            <person name="Baldrian P."/>
            <person name="Vilgalys R."/>
            <person name="Henrissat B."/>
            <person name="Grigoriev I.V."/>
            <person name="Hibbett D."/>
            <person name="Nagy L.G."/>
            <person name="Martin F.M."/>
        </authorList>
    </citation>
    <scope>NUCLEOTIDE SEQUENCE</scope>
    <source>
        <strain evidence="1">BED1</strain>
    </source>
</reference>
<reference evidence="1" key="2">
    <citation type="journal article" date="2020" name="Nat. Commun.">
        <title>Large-scale genome sequencing of mycorrhizal fungi provides insights into the early evolution of symbiotic traits.</title>
        <authorList>
            <person name="Miyauchi S."/>
            <person name="Kiss E."/>
            <person name="Kuo A."/>
            <person name="Drula E."/>
            <person name="Kohler A."/>
            <person name="Sanchez-Garcia M."/>
            <person name="Morin E."/>
            <person name="Andreopoulos B."/>
            <person name="Barry K.W."/>
            <person name="Bonito G."/>
            <person name="Buee M."/>
            <person name="Carver A."/>
            <person name="Chen C."/>
            <person name="Cichocki N."/>
            <person name="Clum A."/>
            <person name="Culley D."/>
            <person name="Crous P.W."/>
            <person name="Fauchery L."/>
            <person name="Girlanda M."/>
            <person name="Hayes R.D."/>
            <person name="Keri Z."/>
            <person name="LaButti K."/>
            <person name="Lipzen A."/>
            <person name="Lombard V."/>
            <person name="Magnuson J."/>
            <person name="Maillard F."/>
            <person name="Murat C."/>
            <person name="Nolan M."/>
            <person name="Ohm R.A."/>
            <person name="Pangilinan J."/>
            <person name="Pereira M.F."/>
            <person name="Perotto S."/>
            <person name="Peter M."/>
            <person name="Pfister S."/>
            <person name="Riley R."/>
            <person name="Sitrit Y."/>
            <person name="Stielow J.B."/>
            <person name="Szollosi G."/>
            <person name="Zifcakova L."/>
            <person name="Stursova M."/>
            <person name="Spatafora J.W."/>
            <person name="Tedersoo L."/>
            <person name="Vaario L.M."/>
            <person name="Yamada A."/>
            <person name="Yan M."/>
            <person name="Wang P."/>
            <person name="Xu J."/>
            <person name="Bruns T."/>
            <person name="Baldrian P."/>
            <person name="Vilgalys R."/>
            <person name="Dunand C."/>
            <person name="Henrissat B."/>
            <person name="Grigoriev I.V."/>
            <person name="Hibbett D."/>
            <person name="Nagy L.G."/>
            <person name="Martin F.M."/>
        </authorList>
    </citation>
    <scope>NUCLEOTIDE SEQUENCE</scope>
    <source>
        <strain evidence="1">BED1</strain>
    </source>
</reference>
<evidence type="ECO:0000313" key="2">
    <source>
        <dbReference type="Proteomes" id="UP001194468"/>
    </source>
</evidence>
<proteinExistence type="predicted"/>
<dbReference type="EMBL" id="WHUW01000057">
    <property type="protein sequence ID" value="KAF8430778.1"/>
    <property type="molecule type" value="Genomic_DNA"/>
</dbReference>
<dbReference type="Proteomes" id="UP001194468">
    <property type="component" value="Unassembled WGS sequence"/>
</dbReference>
<dbReference type="AlphaFoldDB" id="A0AAD4BH54"/>
<gene>
    <name evidence="1" type="ORF">L210DRAFT_1061514</name>
</gene>
<keyword evidence="2" id="KW-1185">Reference proteome</keyword>
<protein>
    <submittedName>
        <fullName evidence="1">Uncharacterized protein</fullName>
    </submittedName>
</protein>
<comment type="caution">
    <text evidence="1">The sequence shown here is derived from an EMBL/GenBank/DDBJ whole genome shotgun (WGS) entry which is preliminary data.</text>
</comment>
<name>A0AAD4BH54_BOLED</name>
<feature type="non-terminal residue" evidence="1">
    <location>
        <position position="1"/>
    </location>
</feature>